<organism evidence="1 2">
    <name type="scientific">Segetibacter aerophilus</name>
    <dbReference type="NCBI Taxonomy" id="670293"/>
    <lineage>
        <taxon>Bacteria</taxon>
        <taxon>Pseudomonadati</taxon>
        <taxon>Bacteroidota</taxon>
        <taxon>Chitinophagia</taxon>
        <taxon>Chitinophagales</taxon>
        <taxon>Chitinophagaceae</taxon>
        <taxon>Segetibacter</taxon>
    </lineage>
</organism>
<dbReference type="EMBL" id="BJYT01000016">
    <property type="protein sequence ID" value="GEO11101.1"/>
    <property type="molecule type" value="Genomic_DNA"/>
</dbReference>
<protein>
    <submittedName>
        <fullName evidence="1">Uncharacterized protein</fullName>
    </submittedName>
</protein>
<comment type="caution">
    <text evidence="1">The sequence shown here is derived from an EMBL/GenBank/DDBJ whole genome shotgun (WGS) entry which is preliminary data.</text>
</comment>
<name>A0A512BGK4_9BACT</name>
<accession>A0A512BGK4</accession>
<keyword evidence="2" id="KW-1185">Reference proteome</keyword>
<dbReference type="Proteomes" id="UP000321513">
    <property type="component" value="Unassembled WGS sequence"/>
</dbReference>
<gene>
    <name evidence="1" type="ORF">SAE01_35970</name>
</gene>
<evidence type="ECO:0000313" key="2">
    <source>
        <dbReference type="Proteomes" id="UP000321513"/>
    </source>
</evidence>
<dbReference type="AlphaFoldDB" id="A0A512BGK4"/>
<reference evidence="1 2" key="1">
    <citation type="submission" date="2019-07" db="EMBL/GenBank/DDBJ databases">
        <title>Whole genome shotgun sequence of Segetibacter aerophilus NBRC 106135.</title>
        <authorList>
            <person name="Hosoyama A."/>
            <person name="Uohara A."/>
            <person name="Ohji S."/>
            <person name="Ichikawa N."/>
        </authorList>
    </citation>
    <scope>NUCLEOTIDE SEQUENCE [LARGE SCALE GENOMIC DNA]</scope>
    <source>
        <strain evidence="1 2">NBRC 106135</strain>
    </source>
</reference>
<proteinExistence type="predicted"/>
<sequence>MQSNLKIQEMKKVKEDTTGKMIHVRLADLNRLIGVSDKNGIKVLMYFVDNYNAMILIPEEMYINVLRDVTERKLAACLKYNGFNGAETIEFLVRFDEERKEEILHAQSYLVTLDDTVDTGVKNEELVEPIEVPEHTDPQKGDGVIPVPVDVLVDMQNGLQYAVELLLTIGEEFYNNNYDGFQYLITIQKKVRLFQDFHMGKGKKDCGVSNEEEVVDKFKDKIFTSKGDINLRTVKQIAFAAGWIDQTYIGVIHLIYMLTVK</sequence>
<evidence type="ECO:0000313" key="1">
    <source>
        <dbReference type="EMBL" id="GEO11101.1"/>
    </source>
</evidence>